<dbReference type="Proteomes" id="UP000756921">
    <property type="component" value="Unassembled WGS sequence"/>
</dbReference>
<gene>
    <name evidence="2" type="ORF">PMIN01_10646</name>
</gene>
<evidence type="ECO:0000313" key="2">
    <source>
        <dbReference type="EMBL" id="KAF9731629.1"/>
    </source>
</evidence>
<keyword evidence="3" id="KW-1185">Reference proteome</keyword>
<feature type="region of interest" description="Disordered" evidence="1">
    <location>
        <begin position="89"/>
        <end position="126"/>
    </location>
</feature>
<organism evidence="2 3">
    <name type="scientific">Paraphaeosphaeria minitans</name>
    <dbReference type="NCBI Taxonomy" id="565426"/>
    <lineage>
        <taxon>Eukaryota</taxon>
        <taxon>Fungi</taxon>
        <taxon>Dikarya</taxon>
        <taxon>Ascomycota</taxon>
        <taxon>Pezizomycotina</taxon>
        <taxon>Dothideomycetes</taxon>
        <taxon>Pleosporomycetidae</taxon>
        <taxon>Pleosporales</taxon>
        <taxon>Massarineae</taxon>
        <taxon>Didymosphaeriaceae</taxon>
        <taxon>Paraphaeosphaeria</taxon>
    </lineage>
</organism>
<sequence length="126" mass="13437">MPSSGHAATSRGVACRPMLKPELTGSRPSWTLVLCAWGKDTLYALGPSYAKPKRNNACGDVMGGSMVDGGLGRVSLPKPDSLLTRSVSASVAQREENMGATRVIGRRLQPRTQNANRPDSEENVDL</sequence>
<dbReference type="EMBL" id="WJXW01000012">
    <property type="protein sequence ID" value="KAF9731629.1"/>
    <property type="molecule type" value="Genomic_DNA"/>
</dbReference>
<reference evidence="2" key="1">
    <citation type="journal article" date="2020" name="Mol. Plant Microbe Interact.">
        <title>Genome Sequence of the Biocontrol Agent Coniothyrium minitans strain Conio (IMI 134523).</title>
        <authorList>
            <person name="Patel D."/>
            <person name="Shittu T.A."/>
            <person name="Baroncelli R."/>
            <person name="Muthumeenakshi S."/>
            <person name="Osborne T.H."/>
            <person name="Janganan T.K."/>
            <person name="Sreenivasaprasad S."/>
        </authorList>
    </citation>
    <scope>NUCLEOTIDE SEQUENCE</scope>
    <source>
        <strain evidence="2">Conio</strain>
    </source>
</reference>
<accession>A0A9P6GCD4</accession>
<name>A0A9P6GCD4_9PLEO</name>
<comment type="caution">
    <text evidence="2">The sequence shown here is derived from an EMBL/GenBank/DDBJ whole genome shotgun (WGS) entry which is preliminary data.</text>
</comment>
<dbReference type="AlphaFoldDB" id="A0A9P6GCD4"/>
<proteinExistence type="predicted"/>
<evidence type="ECO:0000256" key="1">
    <source>
        <dbReference type="SAM" id="MobiDB-lite"/>
    </source>
</evidence>
<protein>
    <submittedName>
        <fullName evidence="2">Uncharacterized protein</fullName>
    </submittedName>
</protein>
<evidence type="ECO:0000313" key="3">
    <source>
        <dbReference type="Proteomes" id="UP000756921"/>
    </source>
</evidence>